<feature type="transmembrane region" description="Helical" evidence="7">
    <location>
        <begin position="297"/>
        <end position="318"/>
    </location>
</feature>
<dbReference type="Pfam" id="PF20684">
    <property type="entry name" value="Fung_rhodopsin"/>
    <property type="match status" value="1"/>
</dbReference>
<feature type="compositionally biased region" description="Basic and acidic residues" evidence="6">
    <location>
        <begin position="549"/>
        <end position="559"/>
    </location>
</feature>
<dbReference type="GO" id="GO:0016020">
    <property type="term" value="C:membrane"/>
    <property type="evidence" value="ECO:0007669"/>
    <property type="project" value="UniProtKB-SubCell"/>
</dbReference>
<proteinExistence type="inferred from homology"/>
<reference evidence="9" key="1">
    <citation type="journal article" date="2021" name="Nat. Commun.">
        <title>Genetic determinants of endophytism in the Arabidopsis root mycobiome.</title>
        <authorList>
            <person name="Mesny F."/>
            <person name="Miyauchi S."/>
            <person name="Thiergart T."/>
            <person name="Pickel B."/>
            <person name="Atanasova L."/>
            <person name="Karlsson M."/>
            <person name="Huettel B."/>
            <person name="Barry K.W."/>
            <person name="Haridas S."/>
            <person name="Chen C."/>
            <person name="Bauer D."/>
            <person name="Andreopoulos W."/>
            <person name="Pangilinan J."/>
            <person name="LaButti K."/>
            <person name="Riley R."/>
            <person name="Lipzen A."/>
            <person name="Clum A."/>
            <person name="Drula E."/>
            <person name="Henrissat B."/>
            <person name="Kohler A."/>
            <person name="Grigoriev I.V."/>
            <person name="Martin F.M."/>
            <person name="Hacquard S."/>
        </authorList>
    </citation>
    <scope>NUCLEOTIDE SEQUENCE</scope>
    <source>
        <strain evidence="9">FSSC 5 MPI-SDFR-AT-0091</strain>
    </source>
</reference>
<comment type="subcellular location">
    <subcellularLocation>
        <location evidence="1">Membrane</location>
        <topology evidence="1">Multi-pass membrane protein</topology>
    </subcellularLocation>
</comment>
<comment type="caution">
    <text evidence="9">The sequence shown here is derived from an EMBL/GenBank/DDBJ whole genome shotgun (WGS) entry which is preliminary data.</text>
</comment>
<gene>
    <name evidence="9" type="ORF">B0J15DRAFT_533508</name>
</gene>
<evidence type="ECO:0000256" key="7">
    <source>
        <dbReference type="SAM" id="Phobius"/>
    </source>
</evidence>
<evidence type="ECO:0000313" key="10">
    <source>
        <dbReference type="Proteomes" id="UP000736672"/>
    </source>
</evidence>
<feature type="transmembrane region" description="Helical" evidence="7">
    <location>
        <begin position="346"/>
        <end position="368"/>
    </location>
</feature>
<dbReference type="EMBL" id="JAGTJS010000004">
    <property type="protein sequence ID" value="KAH7271724.1"/>
    <property type="molecule type" value="Genomic_DNA"/>
</dbReference>
<feature type="transmembrane region" description="Helical" evidence="7">
    <location>
        <begin position="258"/>
        <end position="285"/>
    </location>
</feature>
<evidence type="ECO:0000259" key="8">
    <source>
        <dbReference type="Pfam" id="PF20684"/>
    </source>
</evidence>
<keyword evidence="3 7" id="KW-1133">Transmembrane helix</keyword>
<accession>A0A9P9L031</accession>
<feature type="region of interest" description="Disordered" evidence="6">
    <location>
        <begin position="539"/>
        <end position="559"/>
    </location>
</feature>
<evidence type="ECO:0000256" key="3">
    <source>
        <dbReference type="ARBA" id="ARBA00022989"/>
    </source>
</evidence>
<dbReference type="InterPro" id="IPR052337">
    <property type="entry name" value="SAT4-like"/>
</dbReference>
<feature type="domain" description="Rhodopsin" evidence="8">
    <location>
        <begin position="202"/>
        <end position="443"/>
    </location>
</feature>
<keyword evidence="2 7" id="KW-0812">Transmembrane</keyword>
<comment type="similarity">
    <text evidence="5">Belongs to the SAT4 family.</text>
</comment>
<dbReference type="PANTHER" id="PTHR33048">
    <property type="entry name" value="PTH11-LIKE INTEGRAL MEMBRANE PROTEIN (AFU_ORTHOLOGUE AFUA_5G11245)"/>
    <property type="match status" value="1"/>
</dbReference>
<dbReference type="AlphaFoldDB" id="A0A9P9L031"/>
<name>A0A9P9L031_FUSSL</name>
<evidence type="ECO:0000256" key="5">
    <source>
        <dbReference type="ARBA" id="ARBA00038359"/>
    </source>
</evidence>
<dbReference type="InterPro" id="IPR049326">
    <property type="entry name" value="Rhodopsin_dom_fungi"/>
</dbReference>
<feature type="transmembrane region" description="Helical" evidence="7">
    <location>
        <begin position="218"/>
        <end position="238"/>
    </location>
</feature>
<organism evidence="9 10">
    <name type="scientific">Fusarium solani</name>
    <name type="common">Filamentous fungus</name>
    <dbReference type="NCBI Taxonomy" id="169388"/>
    <lineage>
        <taxon>Eukaryota</taxon>
        <taxon>Fungi</taxon>
        <taxon>Dikarya</taxon>
        <taxon>Ascomycota</taxon>
        <taxon>Pezizomycotina</taxon>
        <taxon>Sordariomycetes</taxon>
        <taxon>Hypocreomycetidae</taxon>
        <taxon>Hypocreales</taxon>
        <taxon>Nectriaceae</taxon>
        <taxon>Fusarium</taxon>
        <taxon>Fusarium solani species complex</taxon>
    </lineage>
</organism>
<evidence type="ECO:0000256" key="6">
    <source>
        <dbReference type="SAM" id="MobiDB-lite"/>
    </source>
</evidence>
<evidence type="ECO:0000313" key="9">
    <source>
        <dbReference type="EMBL" id="KAH7271724.1"/>
    </source>
</evidence>
<sequence>MKYIRRGISQFLGHGTRSDASVVNDKSTTGRGGYHYQGRPRPLLCPHTVAFPSQVSVVPSSQSVAPGWRRLAWVGNETYCTKSTHAKCANGIRHGVSIGDVERREAARHHRSNPFPGRWIFHPAIVSPDTEGNDLEIERPLTTLSLYAQMRSRWMDGSTLELRGAGPGPYPDVAKIPTPSLQRTGLFIIFFFPAMSTVIFALRAYTRITMRTLGLDDWLCGGALVSSILVSSTLFMFFKLNYYGWEDDKVPDFDPSAGLWWNFVEQLCYNPVLALVKCSILVFLLRLQGHDKTIFRVIWGLIIATVLHAIAIFFGALFQCVPIETNWHPELRKEPDTRCIDNSFHIIQSSLTILMDVMVLALPFWIFLGLRMPRGVKVAVLGIFAIGAFVPIVAIIRLVNIYRLLYLNEKARHHNIAYVWTAVEVNLAIISCSMPALRPLFSRWYPKLFGNNSDKSSEKHYGSSWLAFSNANSKRSRTGNREGRSAGFMLNDLHPSRKHAHTEIRGVSPTGSEEEIMTYDGILRTTNVNVVYEDAKRSEVGSSVSNETYPERVEARNVA</sequence>
<dbReference type="Proteomes" id="UP000736672">
    <property type="component" value="Unassembled WGS sequence"/>
</dbReference>
<dbReference type="PANTHER" id="PTHR33048:SF47">
    <property type="entry name" value="INTEGRAL MEMBRANE PROTEIN-RELATED"/>
    <property type="match status" value="1"/>
</dbReference>
<evidence type="ECO:0000256" key="1">
    <source>
        <dbReference type="ARBA" id="ARBA00004141"/>
    </source>
</evidence>
<feature type="transmembrane region" description="Helical" evidence="7">
    <location>
        <begin position="380"/>
        <end position="405"/>
    </location>
</feature>
<feature type="transmembrane region" description="Helical" evidence="7">
    <location>
        <begin position="185"/>
        <end position="206"/>
    </location>
</feature>
<protein>
    <recommendedName>
        <fullName evidence="8">Rhodopsin domain-containing protein</fullName>
    </recommendedName>
</protein>
<dbReference type="OrthoDB" id="5283415at2759"/>
<evidence type="ECO:0000256" key="4">
    <source>
        <dbReference type="ARBA" id="ARBA00023136"/>
    </source>
</evidence>
<keyword evidence="10" id="KW-1185">Reference proteome</keyword>
<keyword evidence="4 7" id="KW-0472">Membrane</keyword>
<evidence type="ECO:0000256" key="2">
    <source>
        <dbReference type="ARBA" id="ARBA00022692"/>
    </source>
</evidence>